<feature type="region of interest" description="Disordered" evidence="1">
    <location>
        <begin position="42"/>
        <end position="85"/>
    </location>
</feature>
<name>A0A8K1GWG6_9PASS</name>
<evidence type="ECO:0000313" key="3">
    <source>
        <dbReference type="Proteomes" id="UP000796761"/>
    </source>
</evidence>
<dbReference type="AlphaFoldDB" id="A0A8K1GWG6"/>
<proteinExistence type="predicted"/>
<dbReference type="EMBL" id="SWJQ01000045">
    <property type="protein sequence ID" value="TRZ24610.1"/>
    <property type="molecule type" value="Genomic_DNA"/>
</dbReference>
<dbReference type="OrthoDB" id="428525at2759"/>
<gene>
    <name evidence="2" type="ORF">HGM15179_002497</name>
</gene>
<comment type="caution">
    <text evidence="2">The sequence shown here is derived from an EMBL/GenBank/DDBJ whole genome shotgun (WGS) entry which is preliminary data.</text>
</comment>
<evidence type="ECO:0000313" key="2">
    <source>
        <dbReference type="EMBL" id="TRZ24610.1"/>
    </source>
</evidence>
<evidence type="ECO:0000256" key="1">
    <source>
        <dbReference type="SAM" id="MobiDB-lite"/>
    </source>
</evidence>
<reference evidence="2" key="1">
    <citation type="submission" date="2019-04" db="EMBL/GenBank/DDBJ databases">
        <title>Genome assembly of Zosterops borbonicus 15179.</title>
        <authorList>
            <person name="Leroy T."/>
            <person name="Anselmetti Y."/>
            <person name="Tilak M.-K."/>
            <person name="Nabholz B."/>
        </authorList>
    </citation>
    <scope>NUCLEOTIDE SEQUENCE</scope>
    <source>
        <strain evidence="2">HGM_15179</strain>
        <tissue evidence="2">Muscle</tissue>
    </source>
</reference>
<organism evidence="2 3">
    <name type="scientific">Zosterops borbonicus</name>
    <dbReference type="NCBI Taxonomy" id="364589"/>
    <lineage>
        <taxon>Eukaryota</taxon>
        <taxon>Metazoa</taxon>
        <taxon>Chordata</taxon>
        <taxon>Craniata</taxon>
        <taxon>Vertebrata</taxon>
        <taxon>Euteleostomi</taxon>
        <taxon>Archelosauria</taxon>
        <taxon>Archosauria</taxon>
        <taxon>Dinosauria</taxon>
        <taxon>Saurischia</taxon>
        <taxon>Theropoda</taxon>
        <taxon>Coelurosauria</taxon>
        <taxon>Aves</taxon>
        <taxon>Neognathae</taxon>
        <taxon>Neoaves</taxon>
        <taxon>Telluraves</taxon>
        <taxon>Australaves</taxon>
        <taxon>Passeriformes</taxon>
        <taxon>Sylvioidea</taxon>
        <taxon>Zosteropidae</taxon>
        <taxon>Zosterops</taxon>
    </lineage>
</organism>
<dbReference type="Proteomes" id="UP000796761">
    <property type="component" value="Unassembled WGS sequence"/>
</dbReference>
<sequence>MLLNRSTTDSWYQQLFINLVQLRMWSRESMFFLDPVEPAEPSVWGDQQEGLDAFPIGGEAQVPEPSPQSLDASEQPLDSRPCMPS</sequence>
<accession>A0A8K1GWG6</accession>
<keyword evidence="3" id="KW-1185">Reference proteome</keyword>
<protein>
    <submittedName>
        <fullName evidence="2">Uncharacterized protein</fullName>
    </submittedName>
</protein>